<proteinExistence type="predicted"/>
<organism evidence="2">
    <name type="scientific">Spumella elongata</name>
    <dbReference type="NCBI Taxonomy" id="89044"/>
    <lineage>
        <taxon>Eukaryota</taxon>
        <taxon>Sar</taxon>
        <taxon>Stramenopiles</taxon>
        <taxon>Ochrophyta</taxon>
        <taxon>Chrysophyceae</taxon>
        <taxon>Chromulinales</taxon>
        <taxon>Chromulinaceae</taxon>
        <taxon>Spumella</taxon>
    </lineage>
</organism>
<accession>A0A7S3M2V7</accession>
<protein>
    <submittedName>
        <fullName evidence="2">Uncharacterized protein</fullName>
    </submittedName>
</protein>
<feature type="compositionally biased region" description="Low complexity" evidence="1">
    <location>
        <begin position="7"/>
        <end position="20"/>
    </location>
</feature>
<name>A0A7S3M2V7_9STRA</name>
<dbReference type="AlphaFoldDB" id="A0A7S3M2V7"/>
<gene>
    <name evidence="2" type="ORF">SELO1098_LOCUS7237</name>
</gene>
<evidence type="ECO:0000256" key="1">
    <source>
        <dbReference type="SAM" id="MobiDB-lite"/>
    </source>
</evidence>
<sequence length="189" mass="20505">MTRHQKSPTPVKTSPAPKAAAKSKRSPPSTPSPKKATSLNTTPSPKKKPASTPSPRTKAAKQAAFQAQNDWRGLIGSVNAKKDDFKVRYYFTAGPTTQADRNWVAQAASFYNGRTKRQACPDAATVTAQLPNFVQGYTQNLNANLAPIVTFKAAKHVMAFAAYLAGSRNQHHNIIVAMNLDDSPFLRIV</sequence>
<dbReference type="EMBL" id="HBIC01014385">
    <property type="protein sequence ID" value="CAE0278405.1"/>
    <property type="molecule type" value="Transcribed_RNA"/>
</dbReference>
<feature type="compositionally biased region" description="Low complexity" evidence="1">
    <location>
        <begin position="32"/>
        <end position="65"/>
    </location>
</feature>
<evidence type="ECO:0000313" key="2">
    <source>
        <dbReference type="EMBL" id="CAE0278405.1"/>
    </source>
</evidence>
<reference evidence="2" key="1">
    <citation type="submission" date="2021-01" db="EMBL/GenBank/DDBJ databases">
        <authorList>
            <person name="Corre E."/>
            <person name="Pelletier E."/>
            <person name="Niang G."/>
            <person name="Scheremetjew M."/>
            <person name="Finn R."/>
            <person name="Kale V."/>
            <person name="Holt S."/>
            <person name="Cochrane G."/>
            <person name="Meng A."/>
            <person name="Brown T."/>
            <person name="Cohen L."/>
        </authorList>
    </citation>
    <scope>NUCLEOTIDE SEQUENCE</scope>
    <source>
        <strain evidence="2">CCAP 955/1</strain>
    </source>
</reference>
<feature type="region of interest" description="Disordered" evidence="1">
    <location>
        <begin position="1"/>
        <end position="65"/>
    </location>
</feature>